<feature type="region of interest" description="Disordered" evidence="9">
    <location>
        <begin position="288"/>
        <end position="320"/>
    </location>
</feature>
<evidence type="ECO:0000256" key="8">
    <source>
        <dbReference type="ARBA" id="ARBA00023224"/>
    </source>
</evidence>
<dbReference type="PANTHER" id="PTHR45695:SF9">
    <property type="entry name" value="LEUCOKININ RECEPTOR"/>
    <property type="match status" value="1"/>
</dbReference>
<comment type="similarity">
    <text evidence="2">Belongs to the G-protein coupled receptor 1 family.</text>
</comment>
<dbReference type="GO" id="GO:0005886">
    <property type="term" value="C:plasma membrane"/>
    <property type="evidence" value="ECO:0007669"/>
    <property type="project" value="TreeGrafter"/>
</dbReference>
<name>A0A7I8W4K7_9ANNE</name>
<evidence type="ECO:0000256" key="3">
    <source>
        <dbReference type="ARBA" id="ARBA00022692"/>
    </source>
</evidence>
<protein>
    <submittedName>
        <fullName evidence="12">DgyrCDS11830</fullName>
    </submittedName>
</protein>
<keyword evidence="4 10" id="KW-1133">Transmembrane helix</keyword>
<dbReference type="PANTHER" id="PTHR45695">
    <property type="entry name" value="LEUCOKININ RECEPTOR-RELATED"/>
    <property type="match status" value="1"/>
</dbReference>
<evidence type="ECO:0000313" key="12">
    <source>
        <dbReference type="EMBL" id="CAD5123484.1"/>
    </source>
</evidence>
<evidence type="ECO:0000256" key="1">
    <source>
        <dbReference type="ARBA" id="ARBA00004141"/>
    </source>
</evidence>
<dbReference type="SUPFAM" id="SSF81321">
    <property type="entry name" value="Family A G protein-coupled receptor-like"/>
    <property type="match status" value="1"/>
</dbReference>
<evidence type="ECO:0000259" key="11">
    <source>
        <dbReference type="PROSITE" id="PS50262"/>
    </source>
</evidence>
<dbReference type="Proteomes" id="UP000549394">
    <property type="component" value="Unassembled WGS sequence"/>
</dbReference>
<keyword evidence="3 10" id="KW-0812">Transmembrane</keyword>
<feature type="transmembrane region" description="Helical" evidence="10">
    <location>
        <begin position="85"/>
        <end position="106"/>
    </location>
</feature>
<feature type="compositionally biased region" description="Polar residues" evidence="9">
    <location>
        <begin position="300"/>
        <end position="320"/>
    </location>
</feature>
<keyword evidence="6 10" id="KW-0472">Membrane</keyword>
<comment type="subcellular location">
    <subcellularLocation>
        <location evidence="1">Membrane</location>
        <topology evidence="1">Multi-pass membrane protein</topology>
    </subcellularLocation>
</comment>
<keyword evidence="5" id="KW-0297">G-protein coupled receptor</keyword>
<accession>A0A7I8W4K7</accession>
<evidence type="ECO:0000256" key="5">
    <source>
        <dbReference type="ARBA" id="ARBA00023040"/>
    </source>
</evidence>
<dbReference type="PROSITE" id="PS50262">
    <property type="entry name" value="G_PROTEIN_RECEP_F1_2"/>
    <property type="match status" value="1"/>
</dbReference>
<organism evidence="12 13">
    <name type="scientific">Dimorphilus gyrociliatus</name>
    <dbReference type="NCBI Taxonomy" id="2664684"/>
    <lineage>
        <taxon>Eukaryota</taxon>
        <taxon>Metazoa</taxon>
        <taxon>Spiralia</taxon>
        <taxon>Lophotrochozoa</taxon>
        <taxon>Annelida</taxon>
        <taxon>Polychaeta</taxon>
        <taxon>Polychaeta incertae sedis</taxon>
        <taxon>Dinophilidae</taxon>
        <taxon>Dimorphilus</taxon>
    </lineage>
</organism>
<keyword evidence="13" id="KW-1185">Reference proteome</keyword>
<proteinExistence type="inferred from homology"/>
<dbReference type="PRINTS" id="PR01012">
    <property type="entry name" value="NRPEPTIDEYR"/>
</dbReference>
<comment type="caution">
    <text evidence="12">The sequence shown here is derived from an EMBL/GenBank/DDBJ whole genome shotgun (WGS) entry which is preliminary data.</text>
</comment>
<sequence>MDVKLYLIVIAIADIAIAIFCIPFTFTETMMGRWIFYSALCPLSLSMQVLSVSVSIFTKVALGIDRYMVTLKPLIRRPSAMRFRITMLIILTLAICLSLPMAIVNRVDKYQLCTENWKKKWMRKCYSILLLILTYILPLIILGSTCSRISIYLWRLETPGNAHQVRDELQLKAKRNTIRILIIVVMMFALSWLPLQIFNLVVELIPNKIEQHQNAAVYCFLAFHWLSVSNSWMNSVVYSFMNKRFRCDMKDLLTKSYLNASERNSLYNLRAFTFPRKSSCARTGYHNGRKEIDKFGPRLKNNNEQNTPTTGAQLLQNDDR</sequence>
<feature type="transmembrane region" description="Helical" evidence="10">
    <location>
        <begin position="126"/>
        <end position="146"/>
    </location>
</feature>
<evidence type="ECO:0000256" key="6">
    <source>
        <dbReference type="ARBA" id="ARBA00023136"/>
    </source>
</evidence>
<evidence type="ECO:0000256" key="4">
    <source>
        <dbReference type="ARBA" id="ARBA00022989"/>
    </source>
</evidence>
<dbReference type="InterPro" id="IPR017452">
    <property type="entry name" value="GPCR_Rhodpsn_7TM"/>
</dbReference>
<dbReference type="InterPro" id="IPR000276">
    <property type="entry name" value="GPCR_Rhodpsn"/>
</dbReference>
<evidence type="ECO:0000256" key="9">
    <source>
        <dbReference type="SAM" id="MobiDB-lite"/>
    </source>
</evidence>
<dbReference type="OrthoDB" id="5981855at2759"/>
<evidence type="ECO:0000256" key="2">
    <source>
        <dbReference type="ARBA" id="ARBA00010663"/>
    </source>
</evidence>
<feature type="transmembrane region" description="Helical" evidence="10">
    <location>
        <begin position="176"/>
        <end position="195"/>
    </location>
</feature>
<evidence type="ECO:0000256" key="7">
    <source>
        <dbReference type="ARBA" id="ARBA00023170"/>
    </source>
</evidence>
<feature type="transmembrane region" description="Helical" evidence="10">
    <location>
        <begin position="45"/>
        <end position="64"/>
    </location>
</feature>
<dbReference type="InterPro" id="IPR000611">
    <property type="entry name" value="NPY_rcpt"/>
</dbReference>
<reference evidence="12 13" key="1">
    <citation type="submission" date="2020-08" db="EMBL/GenBank/DDBJ databases">
        <authorList>
            <person name="Hejnol A."/>
        </authorList>
    </citation>
    <scope>NUCLEOTIDE SEQUENCE [LARGE SCALE GENOMIC DNA]</scope>
</reference>
<dbReference type="EMBL" id="CAJFCJ010000019">
    <property type="protein sequence ID" value="CAD5123484.1"/>
    <property type="molecule type" value="Genomic_DNA"/>
</dbReference>
<dbReference type="GO" id="GO:0004983">
    <property type="term" value="F:neuropeptide Y receptor activity"/>
    <property type="evidence" value="ECO:0007669"/>
    <property type="project" value="InterPro"/>
</dbReference>
<dbReference type="AlphaFoldDB" id="A0A7I8W4K7"/>
<gene>
    <name evidence="12" type="ORF">DGYR_LOCUS11163</name>
</gene>
<dbReference type="Pfam" id="PF00001">
    <property type="entry name" value="7tm_1"/>
    <property type="match status" value="1"/>
</dbReference>
<feature type="domain" description="G-protein coupled receptors family 1 profile" evidence="11">
    <location>
        <begin position="1"/>
        <end position="238"/>
    </location>
</feature>
<keyword evidence="7" id="KW-0675">Receptor</keyword>
<dbReference type="PRINTS" id="PR00237">
    <property type="entry name" value="GPCRRHODOPSN"/>
</dbReference>
<evidence type="ECO:0000313" key="13">
    <source>
        <dbReference type="Proteomes" id="UP000549394"/>
    </source>
</evidence>
<keyword evidence="8" id="KW-0807">Transducer</keyword>
<feature type="transmembrane region" description="Helical" evidence="10">
    <location>
        <begin position="215"/>
        <end position="240"/>
    </location>
</feature>
<feature type="transmembrane region" description="Helical" evidence="10">
    <location>
        <begin position="5"/>
        <end position="25"/>
    </location>
</feature>
<evidence type="ECO:0000256" key="10">
    <source>
        <dbReference type="SAM" id="Phobius"/>
    </source>
</evidence>
<dbReference type="Gene3D" id="1.20.1070.10">
    <property type="entry name" value="Rhodopsin 7-helix transmembrane proteins"/>
    <property type="match status" value="1"/>
</dbReference>